<protein>
    <submittedName>
        <fullName evidence="3">Uncharacterized protein</fullName>
    </submittedName>
</protein>
<dbReference type="WBParaSite" id="ALUE_0001173501-mRNA-1">
    <property type="protein sequence ID" value="ALUE_0001173501-mRNA-1"/>
    <property type="gene ID" value="ALUE_0001173501"/>
</dbReference>
<proteinExistence type="predicted"/>
<reference evidence="3" key="1">
    <citation type="submission" date="2017-02" db="UniProtKB">
        <authorList>
            <consortium name="WormBaseParasite"/>
        </authorList>
    </citation>
    <scope>IDENTIFICATION</scope>
</reference>
<sequence length="179" mass="19916">MCPALRSSTTSRETPHYAVLLSAIRNLESGSLEVSALKVRGERFRIGRTGIRSRSAVRHLASTLTLGEKARTTESPTRIAAVRYLSVECHGEEERKKRGTQKKIGFRIGRTGIRSRSAVRHLASTLTLGEKARTAESPTCIAAVRYLSVECHERRKGRREEHRRRSVVSLPQAAISNQA</sequence>
<name>A0A0M3I4K5_ASCLU</name>
<organism evidence="2 3">
    <name type="scientific">Ascaris lumbricoides</name>
    <name type="common">Giant roundworm</name>
    <dbReference type="NCBI Taxonomy" id="6252"/>
    <lineage>
        <taxon>Eukaryota</taxon>
        <taxon>Metazoa</taxon>
        <taxon>Ecdysozoa</taxon>
        <taxon>Nematoda</taxon>
        <taxon>Chromadorea</taxon>
        <taxon>Rhabditida</taxon>
        <taxon>Spirurina</taxon>
        <taxon>Ascaridomorpha</taxon>
        <taxon>Ascaridoidea</taxon>
        <taxon>Ascarididae</taxon>
        <taxon>Ascaris</taxon>
    </lineage>
</organism>
<accession>A0A0M3I4K5</accession>
<dbReference type="Proteomes" id="UP000036681">
    <property type="component" value="Unplaced"/>
</dbReference>
<evidence type="ECO:0000313" key="2">
    <source>
        <dbReference type="Proteomes" id="UP000036681"/>
    </source>
</evidence>
<feature type="region of interest" description="Disordered" evidence="1">
    <location>
        <begin position="156"/>
        <end position="179"/>
    </location>
</feature>
<feature type="compositionally biased region" description="Basic residues" evidence="1">
    <location>
        <begin position="156"/>
        <end position="166"/>
    </location>
</feature>
<evidence type="ECO:0000313" key="3">
    <source>
        <dbReference type="WBParaSite" id="ALUE_0001173501-mRNA-1"/>
    </source>
</evidence>
<dbReference type="AlphaFoldDB" id="A0A0M3I4K5"/>
<keyword evidence="2" id="KW-1185">Reference proteome</keyword>
<evidence type="ECO:0000256" key="1">
    <source>
        <dbReference type="SAM" id="MobiDB-lite"/>
    </source>
</evidence>